<dbReference type="InterPro" id="IPR038063">
    <property type="entry name" value="Transpep_catalytic_dom"/>
</dbReference>
<dbReference type="GO" id="GO:0004180">
    <property type="term" value="F:carboxypeptidase activity"/>
    <property type="evidence" value="ECO:0007669"/>
    <property type="project" value="UniProtKB-ARBA"/>
</dbReference>
<evidence type="ECO:0000259" key="7">
    <source>
        <dbReference type="Pfam" id="PF03734"/>
    </source>
</evidence>
<evidence type="ECO:0000313" key="9">
    <source>
        <dbReference type="Proteomes" id="UP000712673"/>
    </source>
</evidence>
<dbReference type="GO" id="GO:0016740">
    <property type="term" value="F:transferase activity"/>
    <property type="evidence" value="ECO:0007669"/>
    <property type="project" value="UniProtKB-KW"/>
</dbReference>
<dbReference type="Gene3D" id="2.40.440.10">
    <property type="entry name" value="L,D-transpeptidase catalytic domain-like"/>
    <property type="match status" value="1"/>
</dbReference>
<dbReference type="PANTHER" id="PTHR41533">
    <property type="entry name" value="L,D-TRANSPEPTIDASE HI_1667-RELATED"/>
    <property type="match status" value="1"/>
</dbReference>
<dbReference type="EMBL" id="VGLS01001189">
    <property type="protein sequence ID" value="MBM3227098.1"/>
    <property type="molecule type" value="Genomic_DNA"/>
</dbReference>
<proteinExistence type="inferred from homology"/>
<dbReference type="Proteomes" id="UP000712673">
    <property type="component" value="Unassembled WGS sequence"/>
</dbReference>
<organism evidence="8 9">
    <name type="scientific">Tectimicrobiota bacterium</name>
    <dbReference type="NCBI Taxonomy" id="2528274"/>
    <lineage>
        <taxon>Bacteria</taxon>
        <taxon>Pseudomonadati</taxon>
        <taxon>Nitrospinota/Tectimicrobiota group</taxon>
        <taxon>Candidatus Tectimicrobiota</taxon>
    </lineage>
</organism>
<keyword evidence="3" id="KW-0808">Transferase</keyword>
<dbReference type="GO" id="GO:0008360">
    <property type="term" value="P:regulation of cell shape"/>
    <property type="evidence" value="ECO:0007669"/>
    <property type="project" value="UniProtKB-KW"/>
</dbReference>
<evidence type="ECO:0000256" key="3">
    <source>
        <dbReference type="ARBA" id="ARBA00022679"/>
    </source>
</evidence>
<dbReference type="Pfam" id="PF03734">
    <property type="entry name" value="YkuD"/>
    <property type="match status" value="1"/>
</dbReference>
<gene>
    <name evidence="8" type="ORF">FJZ47_25300</name>
</gene>
<keyword evidence="5" id="KW-0573">Peptidoglycan synthesis</keyword>
<evidence type="ECO:0000256" key="6">
    <source>
        <dbReference type="ARBA" id="ARBA00023316"/>
    </source>
</evidence>
<dbReference type="GO" id="GO:0071555">
    <property type="term" value="P:cell wall organization"/>
    <property type="evidence" value="ECO:0007669"/>
    <property type="project" value="UniProtKB-KW"/>
</dbReference>
<dbReference type="GO" id="GO:0009252">
    <property type="term" value="P:peptidoglycan biosynthetic process"/>
    <property type="evidence" value="ECO:0007669"/>
    <property type="project" value="UniProtKB-KW"/>
</dbReference>
<sequence length="140" mass="15797">DPRSVDWGRVSAKNFPYSLRQEPGPKNPLGTVKFLFPNRFHVYLHDTTSRGLFAKPDRALSHGCVRVERPTDLAEYALRGVMSRERIVAGLGQRTSRTVSLSEPLPIYLVYRTVLVKDDGTVQFRPDIYGYDTQQEAGAS</sequence>
<dbReference type="InterPro" id="IPR052905">
    <property type="entry name" value="LD-transpeptidase_YkuD-like"/>
</dbReference>
<dbReference type="PANTHER" id="PTHR41533:SF2">
    <property type="entry name" value="BLR7131 PROTEIN"/>
    <property type="match status" value="1"/>
</dbReference>
<dbReference type="AlphaFoldDB" id="A0A938B6V7"/>
<reference evidence="8" key="1">
    <citation type="submission" date="2019-03" db="EMBL/GenBank/DDBJ databases">
        <title>Lake Tanganyika Metagenome-Assembled Genomes (MAGs).</title>
        <authorList>
            <person name="Tran P."/>
        </authorList>
    </citation>
    <scope>NUCLEOTIDE SEQUENCE</scope>
    <source>
        <strain evidence="8">K_DeepCast_65m_m2_066</strain>
    </source>
</reference>
<evidence type="ECO:0000256" key="4">
    <source>
        <dbReference type="ARBA" id="ARBA00022960"/>
    </source>
</evidence>
<evidence type="ECO:0000256" key="2">
    <source>
        <dbReference type="ARBA" id="ARBA00005992"/>
    </source>
</evidence>
<protein>
    <recommendedName>
        <fullName evidence="7">L,D-TPase catalytic domain-containing protein</fullName>
    </recommendedName>
</protein>
<feature type="non-terminal residue" evidence="8">
    <location>
        <position position="1"/>
    </location>
</feature>
<evidence type="ECO:0000313" key="8">
    <source>
        <dbReference type="EMBL" id="MBM3227098.1"/>
    </source>
</evidence>
<comment type="pathway">
    <text evidence="1">Cell wall biogenesis; peptidoglycan biosynthesis.</text>
</comment>
<keyword evidence="6" id="KW-0961">Cell wall biogenesis/degradation</keyword>
<comment type="similarity">
    <text evidence="2">Belongs to the YkuD family.</text>
</comment>
<name>A0A938B6V7_UNCTE</name>
<evidence type="ECO:0000256" key="5">
    <source>
        <dbReference type="ARBA" id="ARBA00022984"/>
    </source>
</evidence>
<dbReference type="SUPFAM" id="SSF141523">
    <property type="entry name" value="L,D-transpeptidase catalytic domain-like"/>
    <property type="match status" value="1"/>
</dbReference>
<feature type="domain" description="L,D-TPase catalytic" evidence="7">
    <location>
        <begin position="16"/>
        <end position="80"/>
    </location>
</feature>
<evidence type="ECO:0000256" key="1">
    <source>
        <dbReference type="ARBA" id="ARBA00004752"/>
    </source>
</evidence>
<comment type="caution">
    <text evidence="8">The sequence shown here is derived from an EMBL/GenBank/DDBJ whole genome shotgun (WGS) entry which is preliminary data.</text>
</comment>
<keyword evidence="4" id="KW-0133">Cell shape</keyword>
<dbReference type="CDD" id="cd16913">
    <property type="entry name" value="YkuD_like"/>
    <property type="match status" value="1"/>
</dbReference>
<accession>A0A938B6V7</accession>
<dbReference type="InterPro" id="IPR005490">
    <property type="entry name" value="LD_TPept_cat_dom"/>
</dbReference>